<keyword evidence="8" id="KW-1185">Reference proteome</keyword>
<dbReference type="PROSITE" id="PS01358">
    <property type="entry name" value="ZF_RANBP2_1"/>
    <property type="match status" value="2"/>
</dbReference>
<dbReference type="EMBL" id="KV722580">
    <property type="protein sequence ID" value="OCH85505.1"/>
    <property type="molecule type" value="Genomic_DNA"/>
</dbReference>
<feature type="compositionally biased region" description="Pro residues" evidence="5">
    <location>
        <begin position="9"/>
        <end position="23"/>
    </location>
</feature>
<organism evidence="7 8">
    <name type="scientific">Obba rivulosa</name>
    <dbReference type="NCBI Taxonomy" id="1052685"/>
    <lineage>
        <taxon>Eukaryota</taxon>
        <taxon>Fungi</taxon>
        <taxon>Dikarya</taxon>
        <taxon>Basidiomycota</taxon>
        <taxon>Agaricomycotina</taxon>
        <taxon>Agaricomycetes</taxon>
        <taxon>Polyporales</taxon>
        <taxon>Gelatoporiaceae</taxon>
        <taxon>Obba</taxon>
    </lineage>
</organism>
<dbReference type="PROSITE" id="PS50199">
    <property type="entry name" value="ZF_RANBP2_2"/>
    <property type="match status" value="3"/>
</dbReference>
<gene>
    <name evidence="7" type="ORF">OBBRIDRAFT_310654</name>
</gene>
<evidence type="ECO:0000313" key="8">
    <source>
        <dbReference type="Proteomes" id="UP000250043"/>
    </source>
</evidence>
<feature type="region of interest" description="Disordered" evidence="5">
    <location>
        <begin position="411"/>
        <end position="593"/>
    </location>
</feature>
<evidence type="ECO:0000256" key="5">
    <source>
        <dbReference type="SAM" id="MobiDB-lite"/>
    </source>
</evidence>
<feature type="compositionally biased region" description="Basic and acidic residues" evidence="5">
    <location>
        <begin position="180"/>
        <end position="190"/>
    </location>
</feature>
<evidence type="ECO:0000259" key="6">
    <source>
        <dbReference type="PROSITE" id="PS50199"/>
    </source>
</evidence>
<feature type="compositionally biased region" description="Polar residues" evidence="5">
    <location>
        <begin position="502"/>
        <end position="518"/>
    </location>
</feature>
<sequence>MQSQLHAQVPPPPPPPRRVPIDPPSTTATSTQPAPFQFQFNIPPPSSSTSPSENMKIASSFLRERAHEGKPLNQIELAGLYTLLGGGQQDAEPRRPPFRFESTPSTPRDGSPTPILAFVTPSTSSNGTSSEPSRVPLTKNPNGEYFYQGIGLSKVVSKKRKQNQYQSPAFGPSRPGRPMPEIKMEKPKAEAKRRRMGDNVPSSVSESASTTSVPRSQPDVAPPQNGPNAPSTSTTTILPTTATTNGVPSTSSAPKPNGILGAAPVTPPRSRAPPKPSVPAVPSPLRQAWGQSDSSPQASPPQPQKQTRAASFMSEILKEVTPPKRPDIINPYQAANPIPRPPKKPLVRKPRETKPAQPPAQPAEKKEAPVSAQAAIEATVPKGSKRSRPPPELKVDMPALSVPSFIPFAAPASATSRTAQRVNGINGTNRTSHATAVVEEVGDEDMPSPPKKPKTAPLPTSRPQSRTVTVEEVDDVDMASSSQPTLPSEVVEPGEDKGRSESPPSTSVSNPFVPQGSPQRPLFGGVKSSAPRAPSKLRFSFQAEKEEKEETATVPPASQPFTAPAAATPTFQPFRPPAAFQPPKPAETPSVKPADAKATVLAMRAEELPKYTIPLPASSPGAGPSTYRAKEAACATFAGDLPKYDLSAPAQPTASSSGFNWAAAGMKPPPQPTAGTWTCSVCSLSNPAKATEKCTVCETPRPDAPKSAPAATSFNWAAAGMKPPPAPAADTWKCSMCMLNNSANVSKCTVCEEPRADVPKPAVQGFNWAAAGMKPPPAPAADTWNCSVCMLNNPASAGKCTVCESPR</sequence>
<feature type="compositionally biased region" description="Low complexity" evidence="5">
    <location>
        <begin position="552"/>
        <end position="573"/>
    </location>
</feature>
<feature type="compositionally biased region" description="Low complexity" evidence="5">
    <location>
        <begin position="120"/>
        <end position="133"/>
    </location>
</feature>
<feature type="region of interest" description="Disordered" evidence="5">
    <location>
        <begin position="1"/>
        <end position="62"/>
    </location>
</feature>
<feature type="compositionally biased region" description="Basic and acidic residues" evidence="5">
    <location>
        <begin position="316"/>
        <end position="327"/>
    </location>
</feature>
<reference evidence="7 8" key="1">
    <citation type="submission" date="2016-07" db="EMBL/GenBank/DDBJ databases">
        <title>Draft genome of the white-rot fungus Obba rivulosa 3A-2.</title>
        <authorList>
            <consortium name="DOE Joint Genome Institute"/>
            <person name="Miettinen O."/>
            <person name="Riley R."/>
            <person name="Acob R."/>
            <person name="Barry K."/>
            <person name="Cullen D."/>
            <person name="De Vries R."/>
            <person name="Hainaut M."/>
            <person name="Hatakka A."/>
            <person name="Henrissat B."/>
            <person name="Hilden K."/>
            <person name="Kuo R."/>
            <person name="Labutti K."/>
            <person name="Lipzen A."/>
            <person name="Makela M.R."/>
            <person name="Sandor L."/>
            <person name="Spatafora J.W."/>
            <person name="Grigoriev I.V."/>
            <person name="Hibbett D.S."/>
        </authorList>
    </citation>
    <scope>NUCLEOTIDE SEQUENCE [LARGE SCALE GENOMIC DNA]</scope>
    <source>
        <strain evidence="7 8">3A-2</strain>
    </source>
</reference>
<name>A0A8E2ANK0_9APHY</name>
<keyword evidence="2 4" id="KW-0863">Zinc-finger</keyword>
<dbReference type="InterPro" id="IPR036443">
    <property type="entry name" value="Znf_RanBP2_sf"/>
</dbReference>
<evidence type="ECO:0000256" key="1">
    <source>
        <dbReference type="ARBA" id="ARBA00022723"/>
    </source>
</evidence>
<dbReference type="AlphaFoldDB" id="A0A8E2ANK0"/>
<protein>
    <recommendedName>
        <fullName evidence="6">RanBP2-type domain-containing protein</fullName>
    </recommendedName>
</protein>
<dbReference type="SMART" id="SM00547">
    <property type="entry name" value="ZnF_RBZ"/>
    <property type="match status" value="3"/>
</dbReference>
<feature type="domain" description="RanBP2-type" evidence="6">
    <location>
        <begin position="673"/>
        <end position="703"/>
    </location>
</feature>
<evidence type="ECO:0000313" key="7">
    <source>
        <dbReference type="EMBL" id="OCH85505.1"/>
    </source>
</evidence>
<keyword evidence="3" id="KW-0862">Zinc</keyword>
<dbReference type="Proteomes" id="UP000250043">
    <property type="component" value="Unassembled WGS sequence"/>
</dbReference>
<dbReference type="Pfam" id="PF00641">
    <property type="entry name" value="Zn_ribbon_RanBP"/>
    <property type="match status" value="3"/>
</dbReference>
<feature type="compositionally biased region" description="Pro residues" evidence="5">
    <location>
        <begin position="574"/>
        <end position="586"/>
    </location>
</feature>
<evidence type="ECO:0000256" key="2">
    <source>
        <dbReference type="ARBA" id="ARBA00022771"/>
    </source>
</evidence>
<accession>A0A8E2ANK0</accession>
<feature type="compositionally biased region" description="Polar residues" evidence="5">
    <location>
        <begin position="417"/>
        <end position="434"/>
    </location>
</feature>
<evidence type="ECO:0000256" key="3">
    <source>
        <dbReference type="ARBA" id="ARBA00022833"/>
    </source>
</evidence>
<evidence type="ECO:0000256" key="4">
    <source>
        <dbReference type="PROSITE-ProRule" id="PRU00322"/>
    </source>
</evidence>
<feature type="region of interest" description="Disordered" evidence="5">
    <location>
        <begin position="157"/>
        <end position="397"/>
    </location>
</feature>
<feature type="region of interest" description="Disordered" evidence="5">
    <location>
        <begin position="84"/>
        <end position="144"/>
    </location>
</feature>
<keyword evidence="1" id="KW-0479">Metal-binding</keyword>
<feature type="compositionally biased region" description="Low complexity" evidence="5">
    <location>
        <begin position="24"/>
        <end position="35"/>
    </location>
</feature>
<feature type="compositionally biased region" description="Polar residues" evidence="5">
    <location>
        <begin position="245"/>
        <end position="254"/>
    </location>
</feature>
<proteinExistence type="predicted"/>
<feature type="compositionally biased region" description="Low complexity" evidence="5">
    <location>
        <begin position="229"/>
        <end position="244"/>
    </location>
</feature>
<dbReference type="GO" id="GO:0008270">
    <property type="term" value="F:zinc ion binding"/>
    <property type="evidence" value="ECO:0007669"/>
    <property type="project" value="UniProtKB-KW"/>
</dbReference>
<feature type="compositionally biased region" description="Low complexity" evidence="5">
    <location>
        <begin position="200"/>
        <end position="214"/>
    </location>
</feature>
<feature type="domain" description="RanBP2-type" evidence="6">
    <location>
        <begin position="780"/>
        <end position="807"/>
    </location>
</feature>
<dbReference type="Gene3D" id="4.10.1060.10">
    <property type="entry name" value="Zinc finger, RanBP2-type"/>
    <property type="match status" value="3"/>
</dbReference>
<dbReference type="OrthoDB" id="79830at2759"/>
<feature type="domain" description="RanBP2-type" evidence="6">
    <location>
        <begin position="728"/>
        <end position="757"/>
    </location>
</feature>
<feature type="compositionally biased region" description="Pro residues" evidence="5">
    <location>
        <begin position="265"/>
        <end position="282"/>
    </location>
</feature>
<dbReference type="InterPro" id="IPR001876">
    <property type="entry name" value="Znf_RanBP2"/>
</dbReference>
<dbReference type="SUPFAM" id="SSF90209">
    <property type="entry name" value="Ran binding protein zinc finger-like"/>
    <property type="match status" value="2"/>
</dbReference>